<dbReference type="OrthoDB" id="9757546at2"/>
<evidence type="ECO:0000313" key="14">
    <source>
        <dbReference type="Proteomes" id="UP000248326"/>
    </source>
</evidence>
<feature type="chain" id="PRO_5016429329" evidence="9">
    <location>
        <begin position="28"/>
        <end position="447"/>
    </location>
</feature>
<evidence type="ECO:0000256" key="6">
    <source>
        <dbReference type="ARBA" id="ARBA00023002"/>
    </source>
</evidence>
<dbReference type="GO" id="GO:0042597">
    <property type="term" value="C:periplasmic space"/>
    <property type="evidence" value="ECO:0007669"/>
    <property type="project" value="UniProtKB-SubCell"/>
</dbReference>
<evidence type="ECO:0000256" key="1">
    <source>
        <dbReference type="ARBA" id="ARBA00004418"/>
    </source>
</evidence>
<dbReference type="RefSeq" id="WP_110885667.1">
    <property type="nucleotide sequence ID" value="NZ_QJSX01000003.1"/>
</dbReference>
<keyword evidence="2" id="KW-0813">Transport</keyword>
<evidence type="ECO:0000256" key="5">
    <source>
        <dbReference type="ARBA" id="ARBA00022982"/>
    </source>
</evidence>
<dbReference type="Pfam" id="PF00127">
    <property type="entry name" value="Copper-bind"/>
    <property type="match status" value="1"/>
</dbReference>
<evidence type="ECO:0000256" key="8">
    <source>
        <dbReference type="PIRSR" id="PIRSR602386-1"/>
    </source>
</evidence>
<feature type="binding site" evidence="8">
    <location>
        <position position="437"/>
    </location>
    <ligand>
        <name>Cu cation</name>
        <dbReference type="ChEBI" id="CHEBI:23378"/>
    </ligand>
</feature>
<comment type="subcellular location">
    <subcellularLocation>
        <location evidence="1">Periplasm</location>
    </subcellularLocation>
</comment>
<keyword evidence="14" id="KW-1185">Reference proteome</keyword>
<name>A0A318SE22_9DEIO</name>
<dbReference type="InterPro" id="IPR011707">
    <property type="entry name" value="Cu-oxidase-like_N"/>
</dbReference>
<dbReference type="GO" id="GO:0009055">
    <property type="term" value="F:electron transfer activity"/>
    <property type="evidence" value="ECO:0007669"/>
    <property type="project" value="InterPro"/>
</dbReference>
<accession>A0A318SE22</accession>
<evidence type="ECO:0000256" key="7">
    <source>
        <dbReference type="ARBA" id="ARBA00023008"/>
    </source>
</evidence>
<reference evidence="13 14" key="1">
    <citation type="submission" date="2018-06" db="EMBL/GenBank/DDBJ databases">
        <title>Genomic Encyclopedia of Type Strains, Phase IV (KMG-IV): sequencing the most valuable type-strain genomes for metagenomic binning, comparative biology and taxonomic classification.</title>
        <authorList>
            <person name="Goeker M."/>
        </authorList>
    </citation>
    <scope>NUCLEOTIDE SEQUENCE [LARGE SCALE GENOMIC DNA]</scope>
    <source>
        <strain evidence="13 14">DSM 18048</strain>
    </source>
</reference>
<comment type="cofactor">
    <cofactor evidence="8">
        <name>Cu cation</name>
        <dbReference type="ChEBI" id="CHEBI:23378"/>
    </cofactor>
    <text evidence="8">Binds 1 copper ion per subunit.</text>
</comment>
<evidence type="ECO:0000313" key="13">
    <source>
        <dbReference type="EMBL" id="PYE55311.1"/>
    </source>
</evidence>
<evidence type="ECO:0000256" key="9">
    <source>
        <dbReference type="SAM" id="SignalP"/>
    </source>
</evidence>
<dbReference type="GO" id="GO:0005507">
    <property type="term" value="F:copper ion binding"/>
    <property type="evidence" value="ECO:0007669"/>
    <property type="project" value="InterPro"/>
</dbReference>
<dbReference type="InterPro" id="IPR045087">
    <property type="entry name" value="Cu-oxidase_fam"/>
</dbReference>
<evidence type="ECO:0000256" key="2">
    <source>
        <dbReference type="ARBA" id="ARBA00022448"/>
    </source>
</evidence>
<dbReference type="InterPro" id="IPR001117">
    <property type="entry name" value="Cu-oxidase_2nd"/>
</dbReference>
<keyword evidence="5" id="KW-0249">Electron transport</keyword>
<evidence type="ECO:0000259" key="12">
    <source>
        <dbReference type="Pfam" id="PF07732"/>
    </source>
</evidence>
<feature type="signal peptide" evidence="9">
    <location>
        <begin position="1"/>
        <end position="27"/>
    </location>
</feature>
<dbReference type="InterPro" id="IPR008972">
    <property type="entry name" value="Cupredoxin"/>
</dbReference>
<dbReference type="CDD" id="cd11024">
    <property type="entry name" value="CuRO_1_2DMCO_NIR_like"/>
    <property type="match status" value="1"/>
</dbReference>
<evidence type="ECO:0000259" key="11">
    <source>
        <dbReference type="Pfam" id="PF00394"/>
    </source>
</evidence>
<comment type="caution">
    <text evidence="13">The sequence shown here is derived from an EMBL/GenBank/DDBJ whole genome shotgun (WGS) entry which is preliminary data.</text>
</comment>
<dbReference type="EMBL" id="QJSX01000003">
    <property type="protein sequence ID" value="PYE55311.1"/>
    <property type="molecule type" value="Genomic_DNA"/>
</dbReference>
<evidence type="ECO:0000256" key="3">
    <source>
        <dbReference type="ARBA" id="ARBA00022723"/>
    </source>
</evidence>
<dbReference type="Gene3D" id="2.60.40.420">
    <property type="entry name" value="Cupredoxins - blue copper proteins"/>
    <property type="match status" value="3"/>
</dbReference>
<dbReference type="GO" id="GO:0016491">
    <property type="term" value="F:oxidoreductase activity"/>
    <property type="evidence" value="ECO:0007669"/>
    <property type="project" value="UniProtKB-KW"/>
</dbReference>
<feature type="domain" description="Plastocyanin-like" evidence="11">
    <location>
        <begin position="201"/>
        <end position="302"/>
    </location>
</feature>
<keyword evidence="7 8" id="KW-0186">Copper</keyword>
<dbReference type="PRINTS" id="PR00155">
    <property type="entry name" value="AMICYANIN"/>
</dbReference>
<dbReference type="InterPro" id="IPR000923">
    <property type="entry name" value="BlueCu_1"/>
</dbReference>
<proteinExistence type="predicted"/>
<keyword evidence="3 8" id="KW-0479">Metal-binding</keyword>
<dbReference type="PANTHER" id="PTHR11709">
    <property type="entry name" value="MULTI-COPPER OXIDASE"/>
    <property type="match status" value="1"/>
</dbReference>
<dbReference type="SUPFAM" id="SSF49503">
    <property type="entry name" value="Cupredoxins"/>
    <property type="match status" value="3"/>
</dbReference>
<gene>
    <name evidence="13" type="ORF">DES52_103144</name>
</gene>
<feature type="binding site" evidence="8">
    <location>
        <position position="434"/>
    </location>
    <ligand>
        <name>Cu cation</name>
        <dbReference type="ChEBI" id="CHEBI:23378"/>
    </ligand>
</feature>
<organism evidence="13 14">
    <name type="scientific">Deinococcus yavapaiensis KR-236</name>
    <dbReference type="NCBI Taxonomy" id="694435"/>
    <lineage>
        <taxon>Bacteria</taxon>
        <taxon>Thermotogati</taxon>
        <taxon>Deinococcota</taxon>
        <taxon>Deinococci</taxon>
        <taxon>Deinococcales</taxon>
        <taxon>Deinococcaceae</taxon>
        <taxon>Deinococcus</taxon>
    </lineage>
</organism>
<feature type="domain" description="Blue (type 1) copper" evidence="10">
    <location>
        <begin position="368"/>
        <end position="447"/>
    </location>
</feature>
<dbReference type="PANTHER" id="PTHR11709:SF394">
    <property type="entry name" value="FI03373P-RELATED"/>
    <property type="match status" value="1"/>
</dbReference>
<keyword evidence="9" id="KW-0732">Signal</keyword>
<dbReference type="Proteomes" id="UP000248326">
    <property type="component" value="Unassembled WGS sequence"/>
</dbReference>
<protein>
    <submittedName>
        <fullName evidence="13">FtsP/CotA-like multicopper oxidase with cupredoxin domain</fullName>
    </submittedName>
</protein>
<dbReference type="Pfam" id="PF00394">
    <property type="entry name" value="Cu-oxidase"/>
    <property type="match status" value="1"/>
</dbReference>
<keyword evidence="6" id="KW-0560">Oxidoreductase</keyword>
<dbReference type="AlphaFoldDB" id="A0A318SE22"/>
<dbReference type="InterPro" id="IPR002386">
    <property type="entry name" value="Amicyanin/Pseudoazurin"/>
</dbReference>
<keyword evidence="4" id="KW-0574">Periplasm</keyword>
<dbReference type="CDD" id="cd04202">
    <property type="entry name" value="CuRO_D2_2dMcoN_like"/>
    <property type="match status" value="1"/>
</dbReference>
<dbReference type="Pfam" id="PF07732">
    <property type="entry name" value="Cu-oxidase_3"/>
    <property type="match status" value="1"/>
</dbReference>
<feature type="domain" description="Plastocyanin-like" evidence="12">
    <location>
        <begin position="93"/>
        <end position="182"/>
    </location>
</feature>
<evidence type="ECO:0000256" key="4">
    <source>
        <dbReference type="ARBA" id="ARBA00022764"/>
    </source>
</evidence>
<evidence type="ECO:0000259" key="10">
    <source>
        <dbReference type="Pfam" id="PF00127"/>
    </source>
</evidence>
<sequence>MARFSLRLGLVGVLLAGATLAPMPVRAGEGAVPTDRTSLIDRFLHAPVGTIPVEQFTGRVREFTLEVHRVQAEIAPGVKVEQWAFGFPGQTPTVPGPELRVQQGDLVRLTFRNTFDQPHSIHLHGIVSLAERMDGLKEVLPGESFTYEFVATDAGTFAYHCHVQTNLHLDMGMYGALVVEPRVDAPKVWNSEHTLILDEWDSRQDPNALVHHATPNYFLVNGRASPLIPDLAVAPGETSLLRMINLGSQVHSMHLHGVTFLVIAKDGHDLPAPYEADTLLIAPGERYDLLVRGRDGTFVFHDHIGEHATNDGVYPGGIHFMVRGGAALDEHGRLDLQQGAPAHGHDMGAAASAQSAATLLTNADAPSVKASGFRFAPSDVRVRAGTTVTWSNADLVAHAVVVRAPDGTETTRPLARGGRVSFTFDRPGTYTFHCLPHPFMTGKVVVE</sequence>
<feature type="binding site" evidence="8">
    <location>
        <position position="398"/>
    </location>
    <ligand>
        <name>Cu cation</name>
        <dbReference type="ChEBI" id="CHEBI:23378"/>
    </ligand>
</feature>